<proteinExistence type="predicted"/>
<evidence type="ECO:0000313" key="1">
    <source>
        <dbReference type="EMBL" id="QCL10252.1"/>
    </source>
</evidence>
<gene>
    <name evidence="1" type="ORF">pC6.5b_358</name>
</gene>
<organism evidence="1">
    <name type="scientific">Rhizobium rhizogenes</name>
    <name type="common">Agrobacterium rhizogenes</name>
    <dbReference type="NCBI Taxonomy" id="359"/>
    <lineage>
        <taxon>Bacteria</taxon>
        <taxon>Pseudomonadati</taxon>
        <taxon>Pseudomonadota</taxon>
        <taxon>Alphaproteobacteria</taxon>
        <taxon>Hyphomicrobiales</taxon>
        <taxon>Rhizobiaceae</taxon>
        <taxon>Rhizobium/Agrobacterium group</taxon>
        <taxon>Rhizobium</taxon>
    </lineage>
</organism>
<dbReference type="EMBL" id="MK318987">
    <property type="protein sequence ID" value="QCL10252.1"/>
    <property type="molecule type" value="Genomic_DNA"/>
</dbReference>
<reference evidence="1" key="1">
    <citation type="submission" date="2018-12" db="EMBL/GenBank/DDBJ databases">
        <title>Three Rhizobium rhizogenes strains isolated from the same crown gall tumor carry diverse plasmids.</title>
        <authorList>
            <person name="Pulawska J."/>
            <person name="Kuzmanovic N."/>
        </authorList>
    </citation>
    <scope>NUCLEOTIDE SEQUENCE</scope>
    <source>
        <strain evidence="1">C6.5</strain>
        <plasmid evidence="1">pC6.5b</plasmid>
    </source>
</reference>
<name>A0A7S5DSX8_RHIRH</name>
<keyword evidence="1" id="KW-0614">Plasmid</keyword>
<geneLocation type="plasmid" evidence="1">
    <name>pC6.5b</name>
</geneLocation>
<sequence>MAGRQAVARSDYGCGAKLCGNLDTWLVSIGRDNRPILPLSIAERDR</sequence>
<protein>
    <submittedName>
        <fullName evidence="1">Uncharacterized protein</fullName>
    </submittedName>
</protein>
<dbReference type="AlphaFoldDB" id="A0A7S5DSX8"/>
<accession>A0A7S5DSX8</accession>